<dbReference type="EMBL" id="KZ821240">
    <property type="protein sequence ID" value="PYH43994.1"/>
    <property type="molecule type" value="Genomic_DNA"/>
</dbReference>
<feature type="region of interest" description="Disordered" evidence="5">
    <location>
        <begin position="96"/>
        <end position="125"/>
    </location>
</feature>
<dbReference type="PROSITE" id="PS00463">
    <property type="entry name" value="ZN2_CY6_FUNGAL_1"/>
    <property type="match status" value="1"/>
</dbReference>
<evidence type="ECO:0000256" key="1">
    <source>
        <dbReference type="ARBA" id="ARBA00023015"/>
    </source>
</evidence>
<keyword evidence="3" id="KW-0804">Transcription</keyword>
<dbReference type="InterPro" id="IPR001138">
    <property type="entry name" value="Zn2Cys6_DnaBD"/>
</dbReference>
<dbReference type="SMART" id="SM00066">
    <property type="entry name" value="GAL4"/>
    <property type="match status" value="1"/>
</dbReference>
<dbReference type="PANTHER" id="PTHR47840:SF3">
    <property type="entry name" value="ZN(II)2CYS6 TRANSCRIPTION FACTOR (EUROFUNG)"/>
    <property type="match status" value="1"/>
</dbReference>
<dbReference type="STRING" id="1450539.A0A318ZCF7"/>
<organism evidence="7 8">
    <name type="scientific">Aspergillus saccharolyticus JOP 1030-1</name>
    <dbReference type="NCBI Taxonomy" id="1450539"/>
    <lineage>
        <taxon>Eukaryota</taxon>
        <taxon>Fungi</taxon>
        <taxon>Dikarya</taxon>
        <taxon>Ascomycota</taxon>
        <taxon>Pezizomycotina</taxon>
        <taxon>Eurotiomycetes</taxon>
        <taxon>Eurotiomycetidae</taxon>
        <taxon>Eurotiales</taxon>
        <taxon>Aspergillaceae</taxon>
        <taxon>Aspergillus</taxon>
        <taxon>Aspergillus subgen. Circumdati</taxon>
    </lineage>
</organism>
<proteinExistence type="predicted"/>
<dbReference type="GO" id="GO:0000981">
    <property type="term" value="F:DNA-binding transcription factor activity, RNA polymerase II-specific"/>
    <property type="evidence" value="ECO:0007669"/>
    <property type="project" value="InterPro"/>
</dbReference>
<dbReference type="GO" id="GO:0009893">
    <property type="term" value="P:positive regulation of metabolic process"/>
    <property type="evidence" value="ECO:0007669"/>
    <property type="project" value="UniProtKB-ARBA"/>
</dbReference>
<feature type="region of interest" description="Disordered" evidence="5">
    <location>
        <begin position="633"/>
        <end position="654"/>
    </location>
</feature>
<gene>
    <name evidence="7" type="ORF">BP01DRAFT_393067</name>
</gene>
<keyword evidence="8" id="KW-1185">Reference proteome</keyword>
<evidence type="ECO:0000256" key="2">
    <source>
        <dbReference type="ARBA" id="ARBA00023125"/>
    </source>
</evidence>
<sequence>MSNARMESLRATPKNAAKSCTECRRRKVRCVRIPDDALECRQCQERRVVCIAQTASSRQRQTQRLPSRLRITQLEAQVSQLTKTLGNLERKLRHDESLTHSKGIGDHNFDTTHLDGEDSEGDSSATDLIDAEEPAHLRSLFQNPWLSVDMDRRTRQQQERKAKACAHLLEVARPALQKLIPSWEEAKNITMHTYDWLQLLELILPQPFAAKSQCELMGNYVEVSQPNVDVIRLATWLLEVAITALQVSQRPTIPAYDNRVMQKQLAFSHAVSDAVETTILIHDRVVGTLEGLGMALHFARLQIGYGNFQKAWVRLRHIVALAELTGLPKTVQLFRLKGSSAQASNDILARKAQLWESICGVDRILGMMMNIRPDTLRYRQTTSTELVVDGAVQPRVYLSQLAGIAARIHELEDMNVTHEPDIKPSTLALEIAREAGELASRTPASWWVHNKIENLRADHIIQLVHHYVVMRAHLPLALRQDCGTEYLYNRLACMDESTSVVERYLFVRRRLHSGIFISRILDLQAFTATVILLLMSHSWPCMKRYSIQIDRGQLQTTVSQVIELLREKSKDKASTDFAEHGMHTLCALKELLSREDLGAGSQELTLNAPLLGKIHIRRNMASACPEANVQSFREMSASPSSSGSQAQAFPSGQEQTPTYAETHVYDNMPLATDWHWTNLSWVVEESATNNLFEDPLPLVNFDQATLGSDLL</sequence>
<dbReference type="GO" id="GO:0003677">
    <property type="term" value="F:DNA binding"/>
    <property type="evidence" value="ECO:0007669"/>
    <property type="project" value="UniProtKB-KW"/>
</dbReference>
<evidence type="ECO:0000313" key="8">
    <source>
        <dbReference type="Proteomes" id="UP000248349"/>
    </source>
</evidence>
<dbReference type="Proteomes" id="UP000248349">
    <property type="component" value="Unassembled WGS sequence"/>
</dbReference>
<dbReference type="AlphaFoldDB" id="A0A318ZCF7"/>
<dbReference type="OrthoDB" id="6509908at2759"/>
<dbReference type="PANTHER" id="PTHR47840">
    <property type="entry name" value="ZN(II)2CYS6 TRANSCRIPTION FACTOR (EUROFUNG)-RELATED"/>
    <property type="match status" value="1"/>
</dbReference>
<dbReference type="PROSITE" id="PS50048">
    <property type="entry name" value="ZN2_CY6_FUNGAL_2"/>
    <property type="match status" value="1"/>
</dbReference>
<dbReference type="GeneID" id="37079434"/>
<feature type="domain" description="Zn(2)-C6 fungal-type" evidence="6">
    <location>
        <begin position="19"/>
        <end position="52"/>
    </location>
</feature>
<dbReference type="CDD" id="cd12148">
    <property type="entry name" value="fungal_TF_MHR"/>
    <property type="match status" value="1"/>
</dbReference>
<evidence type="ECO:0000256" key="3">
    <source>
        <dbReference type="ARBA" id="ARBA00023163"/>
    </source>
</evidence>
<dbReference type="InterPro" id="IPR036864">
    <property type="entry name" value="Zn2-C6_fun-type_DNA-bd_sf"/>
</dbReference>
<name>A0A318ZCF7_9EURO</name>
<keyword evidence="4" id="KW-0539">Nucleus</keyword>
<evidence type="ECO:0000256" key="5">
    <source>
        <dbReference type="SAM" id="MobiDB-lite"/>
    </source>
</evidence>
<protein>
    <submittedName>
        <fullName evidence="7">Putative Zn(II)2Cys6 transcription factor</fullName>
    </submittedName>
</protein>
<evidence type="ECO:0000259" key="6">
    <source>
        <dbReference type="PROSITE" id="PS50048"/>
    </source>
</evidence>
<reference evidence="7 8" key="1">
    <citation type="submission" date="2016-12" db="EMBL/GenBank/DDBJ databases">
        <title>The genomes of Aspergillus section Nigri reveals drivers in fungal speciation.</title>
        <authorList>
            <consortium name="DOE Joint Genome Institute"/>
            <person name="Vesth T.C."/>
            <person name="Nybo J."/>
            <person name="Theobald S."/>
            <person name="Brandl J."/>
            <person name="Frisvad J.C."/>
            <person name="Nielsen K.F."/>
            <person name="Lyhne E.K."/>
            <person name="Kogle M.E."/>
            <person name="Kuo A."/>
            <person name="Riley R."/>
            <person name="Clum A."/>
            <person name="Nolan M."/>
            <person name="Lipzen A."/>
            <person name="Salamov A."/>
            <person name="Henrissat B."/>
            <person name="Wiebenga A."/>
            <person name="De Vries R.P."/>
            <person name="Grigoriev I.V."/>
            <person name="Mortensen U.H."/>
            <person name="Andersen M.R."/>
            <person name="Baker S.E."/>
        </authorList>
    </citation>
    <scope>NUCLEOTIDE SEQUENCE [LARGE SCALE GENOMIC DNA]</scope>
    <source>
        <strain evidence="7 8">JOP 1030-1</strain>
    </source>
</reference>
<dbReference type="SUPFAM" id="SSF57701">
    <property type="entry name" value="Zn2/Cys6 DNA-binding domain"/>
    <property type="match status" value="1"/>
</dbReference>
<dbReference type="GO" id="GO:0008270">
    <property type="term" value="F:zinc ion binding"/>
    <property type="evidence" value="ECO:0007669"/>
    <property type="project" value="InterPro"/>
</dbReference>
<evidence type="ECO:0000256" key="4">
    <source>
        <dbReference type="ARBA" id="ARBA00023242"/>
    </source>
</evidence>
<keyword evidence="1" id="KW-0805">Transcription regulation</keyword>
<feature type="compositionally biased region" description="Basic and acidic residues" evidence="5">
    <location>
        <begin position="96"/>
        <end position="116"/>
    </location>
</feature>
<keyword evidence="2" id="KW-0238">DNA-binding</keyword>
<feature type="compositionally biased region" description="Low complexity" evidence="5">
    <location>
        <begin position="636"/>
        <end position="653"/>
    </location>
</feature>
<dbReference type="Gene3D" id="4.10.240.10">
    <property type="entry name" value="Zn(2)-C6 fungal-type DNA-binding domain"/>
    <property type="match status" value="1"/>
</dbReference>
<accession>A0A318ZCF7</accession>
<dbReference type="RefSeq" id="XP_025429976.1">
    <property type="nucleotide sequence ID" value="XM_025578205.1"/>
</dbReference>
<evidence type="ECO:0000313" key="7">
    <source>
        <dbReference type="EMBL" id="PYH43994.1"/>
    </source>
</evidence>